<keyword evidence="1" id="KW-1133">Transmembrane helix</keyword>
<sequence length="99" mass="11695">MDERDQLDDDEDDITGVTVMVIIYFIKKTEFEFKSKVIDVLKIVNDVMVNNFSELQLIVEVIVMKMEDAKKKKKIKMKELLFEIIVLQVLIIILLQVYK</sequence>
<protein>
    <submittedName>
        <fullName evidence="2">Uncharacterized protein</fullName>
    </submittedName>
</protein>
<dbReference type="EMBL" id="SNRW01001411">
    <property type="protein sequence ID" value="KAA6396502.1"/>
    <property type="molecule type" value="Genomic_DNA"/>
</dbReference>
<evidence type="ECO:0000313" key="3">
    <source>
        <dbReference type="Proteomes" id="UP000324800"/>
    </source>
</evidence>
<keyword evidence="1" id="KW-0812">Transmembrane</keyword>
<comment type="caution">
    <text evidence="2">The sequence shown here is derived from an EMBL/GenBank/DDBJ whole genome shotgun (WGS) entry which is preliminary data.</text>
</comment>
<name>A0A5J4WPG0_9EUKA</name>
<evidence type="ECO:0000256" key="1">
    <source>
        <dbReference type="SAM" id="Phobius"/>
    </source>
</evidence>
<accession>A0A5J4WPG0</accession>
<dbReference type="AlphaFoldDB" id="A0A5J4WPG0"/>
<feature type="transmembrane region" description="Helical" evidence="1">
    <location>
        <begin position="80"/>
        <end position="98"/>
    </location>
</feature>
<proteinExistence type="predicted"/>
<reference evidence="2 3" key="1">
    <citation type="submission" date="2019-03" db="EMBL/GenBank/DDBJ databases">
        <title>Single cell metagenomics reveals metabolic interactions within the superorganism composed of flagellate Streblomastix strix and complex community of Bacteroidetes bacteria on its surface.</title>
        <authorList>
            <person name="Treitli S.C."/>
            <person name="Kolisko M."/>
            <person name="Husnik F."/>
            <person name="Keeling P."/>
            <person name="Hampl V."/>
        </authorList>
    </citation>
    <scope>NUCLEOTIDE SEQUENCE [LARGE SCALE GENOMIC DNA]</scope>
    <source>
        <strain evidence="2">ST1C</strain>
    </source>
</reference>
<keyword evidence="1" id="KW-0472">Membrane</keyword>
<evidence type="ECO:0000313" key="2">
    <source>
        <dbReference type="EMBL" id="KAA6396502.1"/>
    </source>
</evidence>
<dbReference type="Proteomes" id="UP000324800">
    <property type="component" value="Unassembled WGS sequence"/>
</dbReference>
<gene>
    <name evidence="2" type="ORF">EZS28_007973</name>
</gene>
<organism evidence="2 3">
    <name type="scientific">Streblomastix strix</name>
    <dbReference type="NCBI Taxonomy" id="222440"/>
    <lineage>
        <taxon>Eukaryota</taxon>
        <taxon>Metamonada</taxon>
        <taxon>Preaxostyla</taxon>
        <taxon>Oxymonadida</taxon>
        <taxon>Streblomastigidae</taxon>
        <taxon>Streblomastix</taxon>
    </lineage>
</organism>